<keyword evidence="3" id="KW-1185">Reference proteome</keyword>
<name>A0A917DE74_9MICO</name>
<gene>
    <name evidence="2" type="ORF">GCM10010915_11800</name>
</gene>
<comment type="caution">
    <text evidence="2">The sequence shown here is derived from an EMBL/GenBank/DDBJ whole genome shotgun (WGS) entry which is preliminary data.</text>
</comment>
<dbReference type="Proteomes" id="UP000633205">
    <property type="component" value="Unassembled WGS sequence"/>
</dbReference>
<dbReference type="EMBL" id="BMHO01000001">
    <property type="protein sequence ID" value="GGD33060.1"/>
    <property type="molecule type" value="Genomic_DNA"/>
</dbReference>
<evidence type="ECO:0000256" key="1">
    <source>
        <dbReference type="SAM" id="MobiDB-lite"/>
    </source>
</evidence>
<organism evidence="2 3">
    <name type="scientific">Microbacterium faecale</name>
    <dbReference type="NCBI Taxonomy" id="1804630"/>
    <lineage>
        <taxon>Bacteria</taxon>
        <taxon>Bacillati</taxon>
        <taxon>Actinomycetota</taxon>
        <taxon>Actinomycetes</taxon>
        <taxon>Micrococcales</taxon>
        <taxon>Microbacteriaceae</taxon>
        <taxon>Microbacterium</taxon>
    </lineage>
</organism>
<accession>A0A917DE74</accession>
<proteinExistence type="predicted"/>
<evidence type="ECO:0000313" key="2">
    <source>
        <dbReference type="EMBL" id="GGD33060.1"/>
    </source>
</evidence>
<evidence type="ECO:0000313" key="3">
    <source>
        <dbReference type="Proteomes" id="UP000633205"/>
    </source>
</evidence>
<feature type="region of interest" description="Disordered" evidence="1">
    <location>
        <begin position="223"/>
        <end position="255"/>
    </location>
</feature>
<reference evidence="2" key="2">
    <citation type="submission" date="2020-09" db="EMBL/GenBank/DDBJ databases">
        <authorList>
            <person name="Sun Q."/>
            <person name="Zhou Y."/>
        </authorList>
    </citation>
    <scope>NUCLEOTIDE SEQUENCE</scope>
    <source>
        <strain evidence="2">CGMCC 1.15152</strain>
    </source>
</reference>
<protein>
    <submittedName>
        <fullName evidence="2">Uncharacterized protein</fullName>
    </submittedName>
</protein>
<dbReference type="RefSeq" id="WP_188711353.1">
    <property type="nucleotide sequence ID" value="NZ_BMHO01000001.1"/>
</dbReference>
<sequence>MSGAIVTIGSLRFYGDRYRGKDQFHIGPNASDFTGFLDGVTAEWDEYPRDRVGVYDSPARFPARLPHMSGFISAHTHSTLESHRRHLLGLYAGEKRQARVNVGHDWFNLDIEVRNIAFDTVGFAPEATWSVDLRCADPRKRGELRRYTGSSVNVFHRGRFDAYPTVTVKASSAMSGYTISGPGGRGFIVTRSLPAGSTDRIDFETGWVYRNGNLLEKATTRRETWPVPPGTGITMDFSPASGNGQMTVAVHDTDL</sequence>
<reference evidence="2" key="1">
    <citation type="journal article" date="2014" name="Int. J. Syst. Evol. Microbiol.">
        <title>Complete genome sequence of Corynebacterium casei LMG S-19264T (=DSM 44701T), isolated from a smear-ripened cheese.</title>
        <authorList>
            <consortium name="US DOE Joint Genome Institute (JGI-PGF)"/>
            <person name="Walter F."/>
            <person name="Albersmeier A."/>
            <person name="Kalinowski J."/>
            <person name="Ruckert C."/>
        </authorList>
    </citation>
    <scope>NUCLEOTIDE SEQUENCE</scope>
    <source>
        <strain evidence="2">CGMCC 1.15152</strain>
    </source>
</reference>
<dbReference type="AlphaFoldDB" id="A0A917DE74"/>